<dbReference type="RefSeq" id="WP_154502052.1">
    <property type="nucleotide sequence ID" value="NZ_JAQXPC010000027.1"/>
</dbReference>
<dbReference type="GO" id="GO:0016791">
    <property type="term" value="F:phosphatase activity"/>
    <property type="evidence" value="ECO:0007669"/>
    <property type="project" value="TreeGrafter"/>
</dbReference>
<accession>A0A7X2NQ65</accession>
<evidence type="ECO:0000313" key="1">
    <source>
        <dbReference type="EMBL" id="MSS57373.1"/>
    </source>
</evidence>
<organism evidence="1 2">
    <name type="scientific">Stecheria intestinalis</name>
    <dbReference type="NCBI Taxonomy" id="2606630"/>
    <lineage>
        <taxon>Bacteria</taxon>
        <taxon>Bacillati</taxon>
        <taxon>Bacillota</taxon>
        <taxon>Erysipelotrichia</taxon>
        <taxon>Erysipelotrichales</taxon>
        <taxon>Erysipelotrichaceae</taxon>
        <taxon>Stecheria</taxon>
    </lineage>
</organism>
<dbReference type="Gene3D" id="3.40.50.1000">
    <property type="entry name" value="HAD superfamily/HAD-like"/>
    <property type="match status" value="2"/>
</dbReference>
<dbReference type="GO" id="GO:0005737">
    <property type="term" value="C:cytoplasm"/>
    <property type="evidence" value="ECO:0007669"/>
    <property type="project" value="TreeGrafter"/>
</dbReference>
<dbReference type="Proteomes" id="UP000461880">
    <property type="component" value="Unassembled WGS sequence"/>
</dbReference>
<dbReference type="Pfam" id="PF13344">
    <property type="entry name" value="Hydrolase_6"/>
    <property type="match status" value="1"/>
</dbReference>
<keyword evidence="1" id="KW-0378">Hydrolase</keyword>
<sequence>MENWLISERCLSDGKHALPGAVRFLKEKKAEGALICVLSDRSVRTNQQMAEAFQKQKLPIEEADLYTTVMAAIDEIARTDGSKRQASMIGGRGMRDLLERGGFFLDHDPCDWIFLGSDHNAAYSDYCYAAKLLKQGARLILTEEQFREPSQDGSFLIGPAAVSKMLEAASGTEALHADFPSPMLLYHAMRYLNATAEITVFAAADARREIPAAEAAGIRSVLVTSAGDENTDLFDLSSKPDYVVETLEGLLR</sequence>
<protein>
    <submittedName>
        <fullName evidence="1">HAD hydrolase-like protein</fullName>
    </submittedName>
</protein>
<dbReference type="InterPro" id="IPR036412">
    <property type="entry name" value="HAD-like_sf"/>
</dbReference>
<evidence type="ECO:0000313" key="2">
    <source>
        <dbReference type="Proteomes" id="UP000461880"/>
    </source>
</evidence>
<keyword evidence="2" id="KW-1185">Reference proteome</keyword>
<dbReference type="SUPFAM" id="SSF56784">
    <property type="entry name" value="HAD-like"/>
    <property type="match status" value="1"/>
</dbReference>
<gene>
    <name evidence="1" type="ORF">FYJ51_00410</name>
</gene>
<dbReference type="PANTHER" id="PTHR19288:SF46">
    <property type="entry name" value="HALOACID DEHALOGENASE-LIKE HYDROLASE DOMAIN-CONTAINING PROTEIN 2"/>
    <property type="match status" value="1"/>
</dbReference>
<comment type="caution">
    <text evidence="1">The sequence shown here is derived from an EMBL/GenBank/DDBJ whole genome shotgun (WGS) entry which is preliminary data.</text>
</comment>
<name>A0A7X2NQ65_9FIRM</name>
<dbReference type="PANTHER" id="PTHR19288">
    <property type="entry name" value="4-NITROPHENYLPHOSPHATASE-RELATED"/>
    <property type="match status" value="1"/>
</dbReference>
<dbReference type="InterPro" id="IPR023214">
    <property type="entry name" value="HAD_sf"/>
</dbReference>
<dbReference type="InterPro" id="IPR006357">
    <property type="entry name" value="HAD-SF_hydro_IIA"/>
</dbReference>
<dbReference type="EMBL" id="VUMN01000001">
    <property type="protein sequence ID" value="MSS57373.1"/>
    <property type="molecule type" value="Genomic_DNA"/>
</dbReference>
<dbReference type="Pfam" id="PF13242">
    <property type="entry name" value="Hydrolase_like"/>
    <property type="match status" value="1"/>
</dbReference>
<dbReference type="AlphaFoldDB" id="A0A7X2NQ65"/>
<reference evidence="1 2" key="1">
    <citation type="submission" date="2019-08" db="EMBL/GenBank/DDBJ databases">
        <title>In-depth cultivation of the pig gut microbiome towards novel bacterial diversity and tailored functional studies.</title>
        <authorList>
            <person name="Wylensek D."/>
            <person name="Hitch T.C.A."/>
            <person name="Clavel T."/>
        </authorList>
    </citation>
    <scope>NUCLEOTIDE SEQUENCE [LARGE SCALE GENOMIC DNA]</scope>
    <source>
        <strain evidence="1 2">Oil+RF-744-GAM-WT-6</strain>
    </source>
</reference>
<proteinExistence type="predicted"/>